<dbReference type="PANTHER" id="PTHR10790:SF51">
    <property type="entry name" value="TETRATRICOPEPTIDE REPEAT PROTEIN"/>
    <property type="match status" value="1"/>
</dbReference>
<dbReference type="PANTHER" id="PTHR10790">
    <property type="entry name" value="TPR-DOMAIN CONTAINING PROTEIN"/>
    <property type="match status" value="1"/>
</dbReference>
<keyword evidence="1" id="KW-0812">Transmembrane</keyword>
<evidence type="ECO:0000256" key="1">
    <source>
        <dbReference type="SAM" id="Phobius"/>
    </source>
</evidence>
<sequence length="845" mass="90610">MRDALWWYLWLQAFAFGGWLIASRWLVRLPDRGYGVSKALGLTLGGFCYWAAVTSGLSTNHVGAALLALAGVWGVGLWLRYSARDANRATQAPIPLAALAITTEALFALAFAGWAIVRAYSPDIMSAGGEKFMESMMINAILRSPAFPPNDAWFSGFSISYYYFGYIIFAMLILLSGVAPAVGFNLGGAMIFALTLIGGFSIGYNLWGQGAEARGQGSEFGESGVGIRKSSLLMFNPQFLTGLLTALMLALMGNLGGLMGALKCSDALPQSFWEWLDVRDTATQTYACNGLAPSEFYGWWWDWSRVVKDTTPTGQYQETITEIPIFSFVLGDNHPHVMALPLALLALTLALGNFAGEAGNGQDAKCDARDLPSASRPPFDLPRITTSFVLPAIIFGGLAFMNTWDFPIYGAIFIAASLLGRWLRREPLLPALLHGAGVMMLGYLLYLPWHVTFASQARGIGINLFNGTRFVHFFLIYAPFLIAGAGFIASTTRAAGMSARAIVGRAAGLTAATLIASFVVALAVGLASPQGRAIAQELSGAGPVMGMPREQVSQRLVERITNPWTALALSGGAAACAALILAYRAPKSASHPSATADAPTPPAPFILLLFGAGALLTLLVEFVFLRDLFGTRMNTVFKLYYQAWTLWSVAGGFAIVSLIAARQAAAKCVGGVALAFVALGLIYPIMAIPARANNFRGEPTLDGAAYLRRIHPEDAAMIAWLNANVAGAPHIIEAPPSNAFGAYAYEGRISTFTGLPTALGWGGHEHQWRGTTDEQARRFPLIEQLYNTTDLAEARALLREFGARYVIIGETERQRFSSEGLAKFESLCAPAFQSGASVIYHCGGP</sequence>
<organism evidence="2 3">
    <name type="scientific">Candidatus Thermofonsia Clade 3 bacterium</name>
    <dbReference type="NCBI Taxonomy" id="2364212"/>
    <lineage>
        <taxon>Bacteria</taxon>
        <taxon>Bacillati</taxon>
        <taxon>Chloroflexota</taxon>
        <taxon>Candidatus Thermofontia</taxon>
        <taxon>Candidatus Thermofonsia Clade 3</taxon>
    </lineage>
</organism>
<evidence type="ECO:0000313" key="3">
    <source>
        <dbReference type="Proteomes" id="UP000230790"/>
    </source>
</evidence>
<keyword evidence="1" id="KW-0472">Membrane</keyword>
<feature type="transmembrane region" description="Helical" evidence="1">
    <location>
        <begin position="182"/>
        <end position="204"/>
    </location>
</feature>
<feature type="transmembrane region" description="Helical" evidence="1">
    <location>
        <begin position="93"/>
        <end position="117"/>
    </location>
</feature>
<reference evidence="2 3" key="1">
    <citation type="submission" date="2017-11" db="EMBL/GenBank/DDBJ databases">
        <title>Evolution of Phototrophy in the Chloroflexi Phylum Driven by Horizontal Gene Transfer.</title>
        <authorList>
            <person name="Ward L.M."/>
            <person name="Hemp J."/>
            <person name="Shih P.M."/>
            <person name="Mcglynn S.E."/>
            <person name="Fischer W."/>
        </authorList>
    </citation>
    <scope>NUCLEOTIDE SEQUENCE [LARGE SCALE GENOMIC DNA]</scope>
    <source>
        <strain evidence="2">JP3_7</strain>
    </source>
</reference>
<evidence type="ECO:0000313" key="2">
    <source>
        <dbReference type="EMBL" id="PJF46975.1"/>
    </source>
</evidence>
<dbReference type="InterPro" id="IPR018746">
    <property type="entry name" value="DUF2298"/>
</dbReference>
<feature type="transmembrane region" description="Helical" evidence="1">
    <location>
        <begin position="469"/>
        <end position="490"/>
    </location>
</feature>
<feature type="transmembrane region" description="Helical" evidence="1">
    <location>
        <begin position="239"/>
        <end position="262"/>
    </location>
</feature>
<feature type="transmembrane region" description="Helical" evidence="1">
    <location>
        <begin position="406"/>
        <end position="424"/>
    </location>
</feature>
<gene>
    <name evidence="2" type="ORF">CUN48_11060</name>
</gene>
<feature type="transmembrane region" description="Helical" evidence="1">
    <location>
        <begin position="604"/>
        <end position="624"/>
    </location>
</feature>
<comment type="caution">
    <text evidence="2">The sequence shown here is derived from an EMBL/GenBank/DDBJ whole genome shotgun (WGS) entry which is preliminary data.</text>
</comment>
<feature type="transmembrane region" description="Helical" evidence="1">
    <location>
        <begin position="644"/>
        <end position="661"/>
    </location>
</feature>
<protein>
    <recommendedName>
        <fullName evidence="4">YYY membrane protein</fullName>
    </recommendedName>
</protein>
<feature type="transmembrane region" description="Helical" evidence="1">
    <location>
        <begin position="502"/>
        <end position="527"/>
    </location>
</feature>
<dbReference type="AlphaFoldDB" id="A0A2M8QB06"/>
<feature type="transmembrane region" description="Helical" evidence="1">
    <location>
        <begin position="63"/>
        <end position="81"/>
    </location>
</feature>
<feature type="transmembrane region" description="Helical" evidence="1">
    <location>
        <begin position="564"/>
        <end position="583"/>
    </location>
</feature>
<name>A0A2M8QB06_9CHLR</name>
<keyword evidence="1" id="KW-1133">Transmembrane helix</keyword>
<proteinExistence type="predicted"/>
<feature type="transmembrane region" description="Helical" evidence="1">
    <location>
        <begin position="6"/>
        <end position="27"/>
    </location>
</feature>
<evidence type="ECO:0008006" key="4">
    <source>
        <dbReference type="Google" id="ProtNLM"/>
    </source>
</evidence>
<dbReference type="EMBL" id="PGTN01000077">
    <property type="protein sequence ID" value="PJF46975.1"/>
    <property type="molecule type" value="Genomic_DNA"/>
</dbReference>
<feature type="transmembrane region" description="Helical" evidence="1">
    <location>
        <begin position="381"/>
        <end position="400"/>
    </location>
</feature>
<feature type="transmembrane region" description="Helical" evidence="1">
    <location>
        <begin position="668"/>
        <end position="686"/>
    </location>
</feature>
<dbReference type="NCBIfam" id="TIGR03662">
    <property type="entry name" value="Chlor_Arch_YYY"/>
    <property type="match status" value="1"/>
</dbReference>
<dbReference type="Proteomes" id="UP000230790">
    <property type="component" value="Unassembled WGS sequence"/>
</dbReference>
<dbReference type="Pfam" id="PF10060">
    <property type="entry name" value="DUF2298"/>
    <property type="match status" value="1"/>
</dbReference>
<feature type="transmembrane region" description="Helical" evidence="1">
    <location>
        <begin position="431"/>
        <end position="449"/>
    </location>
</feature>
<feature type="transmembrane region" description="Helical" evidence="1">
    <location>
        <begin position="152"/>
        <end position="175"/>
    </location>
</feature>
<feature type="transmembrane region" description="Helical" evidence="1">
    <location>
        <begin position="39"/>
        <end position="57"/>
    </location>
</feature>
<accession>A0A2M8QB06</accession>